<dbReference type="EMBL" id="CACVBM020001607">
    <property type="protein sequence ID" value="CAA7055360.1"/>
    <property type="molecule type" value="Genomic_DNA"/>
</dbReference>
<sequence>MSDLPEDLVEEILSWVPAISLKPLRSTCKRWKALLKEPRFNEKHFRKAPNQSCVVMLKEYRLFPMSIDLNVVPPSIEFKGALDLKSSRLNSEQLDIAKVFHCDGLLLCITKDNRPVVCNPYLGETRWIQHENGYKRYSRFALGYENNKSGRTYKILMFYEFNRRVSGFEIYEFSSNSWRVVNDPIWVRICYSGVTLKGNAYWISGGKDHSLRSFDFTRERFGRLAPTCQKCGYMALSVVRDEQLSVLHWSVGSAEVEMWVTNNINTEAELSWSKSFAVDMQSSSPFTSLLIDEEKKVALCCDSCFFPYRKVYTIGEDDEYHVEIPYLTDPVLLHYTNPGEGSWWPLFFNYVPSLVQIQS</sequence>
<reference evidence="2" key="1">
    <citation type="submission" date="2020-01" db="EMBL/GenBank/DDBJ databases">
        <authorList>
            <person name="Mishra B."/>
        </authorList>
    </citation>
    <scope>NUCLEOTIDE SEQUENCE [LARGE SCALE GENOMIC DNA]</scope>
</reference>
<dbReference type="PANTHER" id="PTHR31672">
    <property type="entry name" value="BNACNNG10540D PROTEIN"/>
    <property type="match status" value="1"/>
</dbReference>
<protein>
    <recommendedName>
        <fullName evidence="1">F-box domain-containing protein</fullName>
    </recommendedName>
</protein>
<accession>A0A6D2KLK3</accession>
<dbReference type="OrthoDB" id="1107687at2759"/>
<dbReference type="Pfam" id="PF07734">
    <property type="entry name" value="FBA_1"/>
    <property type="match status" value="1"/>
</dbReference>
<dbReference type="InterPro" id="IPR017451">
    <property type="entry name" value="F-box-assoc_interact_dom"/>
</dbReference>
<dbReference type="InterPro" id="IPR036047">
    <property type="entry name" value="F-box-like_dom_sf"/>
</dbReference>
<dbReference type="InterPro" id="IPR050796">
    <property type="entry name" value="SCF_F-box_component"/>
</dbReference>
<dbReference type="Proteomes" id="UP000467841">
    <property type="component" value="Unassembled WGS sequence"/>
</dbReference>
<dbReference type="InterPro" id="IPR006527">
    <property type="entry name" value="F-box-assoc_dom_typ1"/>
</dbReference>
<evidence type="ECO:0000259" key="1">
    <source>
        <dbReference type="PROSITE" id="PS50181"/>
    </source>
</evidence>
<dbReference type="InterPro" id="IPR011043">
    <property type="entry name" value="Gal_Oxase/kelch_b-propeller"/>
</dbReference>
<dbReference type="PROSITE" id="PS50181">
    <property type="entry name" value="FBOX"/>
    <property type="match status" value="1"/>
</dbReference>
<dbReference type="SMART" id="SM00256">
    <property type="entry name" value="FBOX"/>
    <property type="match status" value="1"/>
</dbReference>
<dbReference type="Pfam" id="PF00646">
    <property type="entry name" value="F-box"/>
    <property type="match status" value="1"/>
</dbReference>
<evidence type="ECO:0000313" key="2">
    <source>
        <dbReference type="EMBL" id="CAA7055360.1"/>
    </source>
</evidence>
<proteinExistence type="predicted"/>
<keyword evidence="3" id="KW-1185">Reference proteome</keyword>
<dbReference type="SUPFAM" id="SSF50965">
    <property type="entry name" value="Galactose oxidase, central domain"/>
    <property type="match status" value="1"/>
</dbReference>
<gene>
    <name evidence="2" type="ORF">MERR_LOCUS42596</name>
</gene>
<dbReference type="AlphaFoldDB" id="A0A6D2KLK3"/>
<organism evidence="2 3">
    <name type="scientific">Microthlaspi erraticum</name>
    <dbReference type="NCBI Taxonomy" id="1685480"/>
    <lineage>
        <taxon>Eukaryota</taxon>
        <taxon>Viridiplantae</taxon>
        <taxon>Streptophyta</taxon>
        <taxon>Embryophyta</taxon>
        <taxon>Tracheophyta</taxon>
        <taxon>Spermatophyta</taxon>
        <taxon>Magnoliopsida</taxon>
        <taxon>eudicotyledons</taxon>
        <taxon>Gunneridae</taxon>
        <taxon>Pentapetalae</taxon>
        <taxon>rosids</taxon>
        <taxon>malvids</taxon>
        <taxon>Brassicales</taxon>
        <taxon>Brassicaceae</taxon>
        <taxon>Coluteocarpeae</taxon>
        <taxon>Microthlaspi</taxon>
    </lineage>
</organism>
<dbReference type="Gene3D" id="1.20.1280.50">
    <property type="match status" value="1"/>
</dbReference>
<dbReference type="NCBIfam" id="TIGR01640">
    <property type="entry name" value="F_box_assoc_1"/>
    <property type="match status" value="1"/>
</dbReference>
<name>A0A6D2KLK3_9BRAS</name>
<dbReference type="PANTHER" id="PTHR31672:SF13">
    <property type="entry name" value="F-BOX PROTEIN CPR30-LIKE"/>
    <property type="match status" value="1"/>
</dbReference>
<dbReference type="CDD" id="cd22157">
    <property type="entry name" value="F-box_AtFBW1-like"/>
    <property type="match status" value="1"/>
</dbReference>
<dbReference type="InterPro" id="IPR001810">
    <property type="entry name" value="F-box_dom"/>
</dbReference>
<feature type="domain" description="F-box" evidence="1">
    <location>
        <begin position="1"/>
        <end position="48"/>
    </location>
</feature>
<evidence type="ECO:0000313" key="3">
    <source>
        <dbReference type="Proteomes" id="UP000467841"/>
    </source>
</evidence>
<comment type="caution">
    <text evidence="2">The sequence shown here is derived from an EMBL/GenBank/DDBJ whole genome shotgun (WGS) entry which is preliminary data.</text>
</comment>
<dbReference type="SUPFAM" id="SSF81383">
    <property type="entry name" value="F-box domain"/>
    <property type="match status" value="1"/>
</dbReference>